<dbReference type="InterPro" id="IPR004330">
    <property type="entry name" value="FAR1_DNA_bnd_dom"/>
</dbReference>
<keyword evidence="1" id="KW-0175">Coiled coil</keyword>
<dbReference type="PANTHER" id="PTHR46328:SF39">
    <property type="entry name" value="PROTEIN FAR1-RELATED SEQUENCE 5-LIKE"/>
    <property type="match status" value="1"/>
</dbReference>
<sequence>MESIVITESCIKVESGISEADKSKEDKVLIIESCLDGDESELRKLNLIQEPYEGMLFESMQAAKAFYDEYAKRMGFLTRIISSRKCELDGSIIHRRLACNKEGFNQNRQKSTHVRVRKRESKREGCMARMNVKREKPGKYVITKFVKEHNHPLFVTSGKDQPCTDDKDKKIQELSSKLNQANEELVSCREQLCAFLASIEEHTNQLSEKVEGVVRNIKEVESRDNHSHNL</sequence>
<evidence type="ECO:0000259" key="2">
    <source>
        <dbReference type="Pfam" id="PF03101"/>
    </source>
</evidence>
<dbReference type="OrthoDB" id="1886686at2759"/>
<gene>
    <name evidence="3" type="ORF">CXB51_006336</name>
</gene>
<name>A0A8J5ZDI3_9ROSI</name>
<dbReference type="Proteomes" id="UP000701853">
    <property type="component" value="Chromosome 3"/>
</dbReference>
<comment type="caution">
    <text evidence="3">The sequence shown here is derived from an EMBL/GenBank/DDBJ whole genome shotgun (WGS) entry which is preliminary data.</text>
</comment>
<proteinExistence type="predicted"/>
<dbReference type="Pfam" id="PF03101">
    <property type="entry name" value="FAR1"/>
    <property type="match status" value="1"/>
</dbReference>
<organism evidence="3 4">
    <name type="scientific">Gossypium anomalum</name>
    <dbReference type="NCBI Taxonomy" id="47600"/>
    <lineage>
        <taxon>Eukaryota</taxon>
        <taxon>Viridiplantae</taxon>
        <taxon>Streptophyta</taxon>
        <taxon>Embryophyta</taxon>
        <taxon>Tracheophyta</taxon>
        <taxon>Spermatophyta</taxon>
        <taxon>Magnoliopsida</taxon>
        <taxon>eudicotyledons</taxon>
        <taxon>Gunneridae</taxon>
        <taxon>Pentapetalae</taxon>
        <taxon>rosids</taxon>
        <taxon>malvids</taxon>
        <taxon>Malvales</taxon>
        <taxon>Malvaceae</taxon>
        <taxon>Malvoideae</taxon>
        <taxon>Gossypium</taxon>
    </lineage>
</organism>
<feature type="coiled-coil region" evidence="1">
    <location>
        <begin position="164"/>
        <end position="223"/>
    </location>
</feature>
<dbReference type="EMBL" id="JAHUZN010000003">
    <property type="protein sequence ID" value="KAG8499935.1"/>
    <property type="molecule type" value="Genomic_DNA"/>
</dbReference>
<evidence type="ECO:0000256" key="1">
    <source>
        <dbReference type="SAM" id="Coils"/>
    </source>
</evidence>
<feature type="domain" description="FAR1" evidence="2">
    <location>
        <begin position="66"/>
        <end position="154"/>
    </location>
</feature>
<accession>A0A8J5ZDI3</accession>
<dbReference type="PANTHER" id="PTHR46328">
    <property type="entry name" value="FAR-RED IMPAIRED RESPONSIVE (FAR1) FAMILY PROTEIN-RELATED"/>
    <property type="match status" value="1"/>
</dbReference>
<dbReference type="AlphaFoldDB" id="A0A8J5ZDI3"/>
<reference evidence="3 4" key="1">
    <citation type="journal article" date="2021" name="bioRxiv">
        <title>The Gossypium anomalum genome as a resource for cotton improvement and evolutionary analysis of hybrid incompatibility.</title>
        <authorList>
            <person name="Grover C.E."/>
            <person name="Yuan D."/>
            <person name="Arick M.A."/>
            <person name="Miller E.R."/>
            <person name="Hu G."/>
            <person name="Peterson D.G."/>
            <person name="Wendel J.F."/>
            <person name="Udall J.A."/>
        </authorList>
    </citation>
    <scope>NUCLEOTIDE SEQUENCE [LARGE SCALE GENOMIC DNA]</scope>
    <source>
        <strain evidence="3">JFW-Udall</strain>
        <tissue evidence="3">Leaf</tissue>
    </source>
</reference>
<evidence type="ECO:0000313" key="4">
    <source>
        <dbReference type="Proteomes" id="UP000701853"/>
    </source>
</evidence>
<evidence type="ECO:0000313" key="3">
    <source>
        <dbReference type="EMBL" id="KAG8499935.1"/>
    </source>
</evidence>
<protein>
    <recommendedName>
        <fullName evidence="2">FAR1 domain-containing protein</fullName>
    </recommendedName>
</protein>
<keyword evidence="4" id="KW-1185">Reference proteome</keyword>